<dbReference type="InterPro" id="IPR045186">
    <property type="entry name" value="Indole-3-glycerol_P_synth"/>
</dbReference>
<evidence type="ECO:0000313" key="11">
    <source>
        <dbReference type="EMBL" id="KSV17895.1"/>
    </source>
</evidence>
<dbReference type="InterPro" id="IPR001468">
    <property type="entry name" value="Indole-3-GlycerolPSynthase_CS"/>
</dbReference>
<evidence type="ECO:0000313" key="12">
    <source>
        <dbReference type="Proteomes" id="UP000053577"/>
    </source>
</evidence>
<feature type="domain" description="Indole-3-glycerol phosphate synthase" evidence="10">
    <location>
        <begin position="3"/>
        <end position="258"/>
    </location>
</feature>
<dbReference type="Pfam" id="PF00218">
    <property type="entry name" value="IGPS"/>
    <property type="match status" value="1"/>
</dbReference>
<reference evidence="11 12" key="1">
    <citation type="journal article" date="2015" name="Sci. Rep.">
        <title>A comparative genomics and reductive dehalogenase gene transcription study of two chloroethene-respiring bacteria, Dehalococcoides mccartyi strains MB and 11a.</title>
        <authorList>
            <person name="Low A."/>
            <person name="Shen Z."/>
            <person name="Cheng D."/>
            <person name="Rogers M.J."/>
            <person name="Lee P.K."/>
            <person name="He J."/>
        </authorList>
    </citation>
    <scope>NUCLEOTIDE SEQUENCE [LARGE SCALE GENOMIC DNA]</scope>
    <source>
        <strain evidence="11 12">MB</strain>
    </source>
</reference>
<keyword evidence="4 9" id="KW-0028">Amino-acid biosynthesis</keyword>
<evidence type="ECO:0000256" key="2">
    <source>
        <dbReference type="ARBA" id="ARBA00004696"/>
    </source>
</evidence>
<dbReference type="PROSITE" id="PS00614">
    <property type="entry name" value="IGPS"/>
    <property type="match status" value="1"/>
</dbReference>
<dbReference type="HAMAP" id="MF_00134_B">
    <property type="entry name" value="IGPS_B"/>
    <property type="match status" value="1"/>
</dbReference>
<proteinExistence type="inferred from homology"/>
<dbReference type="GO" id="GO:0004425">
    <property type="term" value="F:indole-3-glycerol-phosphate synthase activity"/>
    <property type="evidence" value="ECO:0007669"/>
    <property type="project" value="UniProtKB-UniRule"/>
</dbReference>
<keyword evidence="6 9" id="KW-0822">Tryptophan biosynthesis</keyword>
<dbReference type="InterPro" id="IPR013785">
    <property type="entry name" value="Aldolase_TIM"/>
</dbReference>
<comment type="similarity">
    <text evidence="3 9">Belongs to the TrpC family.</text>
</comment>
<dbReference type="UniPathway" id="UPA00035">
    <property type="reaction ID" value="UER00043"/>
</dbReference>
<dbReference type="EMBL" id="JGYD01000018">
    <property type="protein sequence ID" value="KSV17895.1"/>
    <property type="molecule type" value="Genomic_DNA"/>
</dbReference>
<dbReference type="InterPro" id="IPR013798">
    <property type="entry name" value="Indole-3-glycerol_P_synth_dom"/>
</dbReference>
<dbReference type="GO" id="GO:0004640">
    <property type="term" value="F:phosphoribosylanthranilate isomerase activity"/>
    <property type="evidence" value="ECO:0007669"/>
    <property type="project" value="TreeGrafter"/>
</dbReference>
<dbReference type="AlphaFoldDB" id="A0A0V8M292"/>
<dbReference type="Gene3D" id="3.20.20.70">
    <property type="entry name" value="Aldolase class I"/>
    <property type="match status" value="1"/>
</dbReference>
<protein>
    <recommendedName>
        <fullName evidence="9">Indole-3-glycerol phosphate synthase</fullName>
        <shortName evidence="9">IGPS</shortName>
        <ecNumber evidence="9">4.1.1.48</ecNumber>
    </recommendedName>
</protein>
<dbReference type="CDD" id="cd00331">
    <property type="entry name" value="IGPS"/>
    <property type="match status" value="1"/>
</dbReference>
<comment type="pathway">
    <text evidence="2 9">Amino-acid biosynthesis; L-tryptophan biosynthesis; L-tryptophan from chorismate: step 4/5.</text>
</comment>
<dbReference type="PANTHER" id="PTHR22854:SF2">
    <property type="entry name" value="INDOLE-3-GLYCEROL-PHOSPHATE SYNTHASE"/>
    <property type="match status" value="1"/>
</dbReference>
<dbReference type="FunFam" id="3.20.20.70:FF:000024">
    <property type="entry name" value="Indole-3-glycerol phosphate synthase"/>
    <property type="match status" value="1"/>
</dbReference>
<dbReference type="EC" id="4.1.1.48" evidence="9"/>
<sequence>MILERIVSGNLPDLKRRKEELPLLKLQALVADMPYPPLDMAASLKGNGIKLIAEVKKASPSKGIIRPDFDPVDIARIYAQNGAAAISVLTEAHHFQGSLDNLKRIRESGEALNLPLLRKDFIHDPYQVYEARLYGADAILLIVAMLTPQKLEELLSLSHTLGMKCLVEVHTRPELDIALKSNARIIGLNNRDLHTFKVDLSVTGTLRPLIPPERIVVSESGIQTRADISRLAELGVDAVLIGEALTASADIAAKMRELL</sequence>
<evidence type="ECO:0000256" key="3">
    <source>
        <dbReference type="ARBA" id="ARBA00008737"/>
    </source>
</evidence>
<evidence type="ECO:0000259" key="10">
    <source>
        <dbReference type="Pfam" id="PF00218"/>
    </source>
</evidence>
<comment type="caution">
    <text evidence="11">The sequence shown here is derived from an EMBL/GenBank/DDBJ whole genome shotgun (WGS) entry which is preliminary data.</text>
</comment>
<keyword evidence="7 9" id="KW-0057">Aromatic amino acid biosynthesis</keyword>
<dbReference type="PANTHER" id="PTHR22854">
    <property type="entry name" value="TRYPTOPHAN BIOSYNTHESIS PROTEIN"/>
    <property type="match status" value="1"/>
</dbReference>
<dbReference type="GO" id="GO:0000162">
    <property type="term" value="P:L-tryptophan biosynthetic process"/>
    <property type="evidence" value="ECO:0007669"/>
    <property type="project" value="UniProtKB-UniRule"/>
</dbReference>
<dbReference type="RefSeq" id="WP_058292429.1">
    <property type="nucleotide sequence ID" value="NZ_JGYD01000018.1"/>
</dbReference>
<accession>A0A0V8M292</accession>
<keyword evidence="8 9" id="KW-0456">Lyase</keyword>
<evidence type="ECO:0000256" key="8">
    <source>
        <dbReference type="ARBA" id="ARBA00023239"/>
    </source>
</evidence>
<comment type="catalytic activity">
    <reaction evidence="1 9">
        <text>1-(2-carboxyphenylamino)-1-deoxy-D-ribulose 5-phosphate + H(+) = (1S,2R)-1-C-(indol-3-yl)glycerol 3-phosphate + CO2 + H2O</text>
        <dbReference type="Rhea" id="RHEA:23476"/>
        <dbReference type="ChEBI" id="CHEBI:15377"/>
        <dbReference type="ChEBI" id="CHEBI:15378"/>
        <dbReference type="ChEBI" id="CHEBI:16526"/>
        <dbReference type="ChEBI" id="CHEBI:58613"/>
        <dbReference type="ChEBI" id="CHEBI:58866"/>
        <dbReference type="EC" id="4.1.1.48"/>
    </reaction>
</comment>
<gene>
    <name evidence="9" type="primary">trpC</name>
    <name evidence="11" type="ORF">DA01_04355</name>
</gene>
<dbReference type="SUPFAM" id="SSF51366">
    <property type="entry name" value="Ribulose-phoshate binding barrel"/>
    <property type="match status" value="1"/>
</dbReference>
<evidence type="ECO:0000256" key="7">
    <source>
        <dbReference type="ARBA" id="ARBA00023141"/>
    </source>
</evidence>
<evidence type="ECO:0000256" key="5">
    <source>
        <dbReference type="ARBA" id="ARBA00022793"/>
    </source>
</evidence>
<keyword evidence="5 9" id="KW-0210">Decarboxylase</keyword>
<dbReference type="Proteomes" id="UP000053577">
    <property type="component" value="Unassembled WGS sequence"/>
</dbReference>
<dbReference type="OrthoDB" id="9804217at2"/>
<evidence type="ECO:0000256" key="9">
    <source>
        <dbReference type="HAMAP-Rule" id="MF_00134"/>
    </source>
</evidence>
<name>A0A0V8M292_9CHLR</name>
<dbReference type="InterPro" id="IPR011060">
    <property type="entry name" value="RibuloseP-bd_barrel"/>
</dbReference>
<evidence type="ECO:0000256" key="6">
    <source>
        <dbReference type="ARBA" id="ARBA00022822"/>
    </source>
</evidence>
<organism evidence="11 12">
    <name type="scientific">Dehalococcoides mccartyi</name>
    <dbReference type="NCBI Taxonomy" id="61435"/>
    <lineage>
        <taxon>Bacteria</taxon>
        <taxon>Bacillati</taxon>
        <taxon>Chloroflexota</taxon>
        <taxon>Dehalococcoidia</taxon>
        <taxon>Dehalococcoidales</taxon>
        <taxon>Dehalococcoidaceae</taxon>
        <taxon>Dehalococcoides</taxon>
    </lineage>
</organism>
<dbReference type="PATRIC" id="fig|61435.5.peg.864"/>
<dbReference type="NCBIfam" id="NF001377">
    <property type="entry name" value="PRK00278.2-4"/>
    <property type="match status" value="1"/>
</dbReference>
<evidence type="ECO:0000256" key="4">
    <source>
        <dbReference type="ARBA" id="ARBA00022605"/>
    </source>
</evidence>
<evidence type="ECO:0000256" key="1">
    <source>
        <dbReference type="ARBA" id="ARBA00001633"/>
    </source>
</evidence>